<dbReference type="PANTHER" id="PTHR34039">
    <property type="entry name" value="UPF0102 PROTEIN YRAN"/>
    <property type="match status" value="1"/>
</dbReference>
<keyword evidence="4" id="KW-1185">Reference proteome</keyword>
<protein>
    <recommendedName>
        <fullName evidence="2">UPF0102 protein U9M73_04510</fullName>
    </recommendedName>
</protein>
<dbReference type="Pfam" id="PF02021">
    <property type="entry name" value="UPF0102"/>
    <property type="match status" value="1"/>
</dbReference>
<dbReference type="InterPro" id="IPR003509">
    <property type="entry name" value="UPF0102_YraN-like"/>
</dbReference>
<dbReference type="Proteomes" id="UP001292216">
    <property type="component" value="Unassembled WGS sequence"/>
</dbReference>
<dbReference type="EMBL" id="JAYERP010000001">
    <property type="protein sequence ID" value="MEA3569255.1"/>
    <property type="molecule type" value="Genomic_DNA"/>
</dbReference>
<organism evidence="3 4">
    <name type="scientific">Paenibacillus phoenicis</name>
    <dbReference type="NCBI Taxonomy" id="554117"/>
    <lineage>
        <taxon>Bacteria</taxon>
        <taxon>Bacillati</taxon>
        <taxon>Bacillota</taxon>
        <taxon>Bacilli</taxon>
        <taxon>Bacillales</taxon>
        <taxon>Paenibacillaceae</taxon>
        <taxon>Paenibacillus</taxon>
    </lineage>
</organism>
<dbReference type="SUPFAM" id="SSF52980">
    <property type="entry name" value="Restriction endonuclease-like"/>
    <property type="match status" value="1"/>
</dbReference>
<dbReference type="NCBIfam" id="NF009150">
    <property type="entry name" value="PRK12497.1-3"/>
    <property type="match status" value="1"/>
</dbReference>
<proteinExistence type="inferred from homology"/>
<comment type="similarity">
    <text evidence="1 2">Belongs to the UPF0102 family.</text>
</comment>
<evidence type="ECO:0000313" key="3">
    <source>
        <dbReference type="EMBL" id="MEA3569255.1"/>
    </source>
</evidence>
<accession>A0ABU5PH96</accession>
<gene>
    <name evidence="3" type="ORF">U9M73_04510</name>
</gene>
<dbReference type="RefSeq" id="WP_323076444.1">
    <property type="nucleotide sequence ID" value="NZ_CBCSKM010000005.1"/>
</dbReference>
<evidence type="ECO:0000313" key="4">
    <source>
        <dbReference type="Proteomes" id="UP001292216"/>
    </source>
</evidence>
<dbReference type="InterPro" id="IPR011335">
    <property type="entry name" value="Restrct_endonuc-II-like"/>
</dbReference>
<dbReference type="NCBIfam" id="TIGR00252">
    <property type="entry name" value="YraN family protein"/>
    <property type="match status" value="1"/>
</dbReference>
<reference evidence="3 4" key="1">
    <citation type="submission" date="2023-12" db="EMBL/GenBank/DDBJ databases">
        <title>Whole genome sequencing of Paenibacillus phoenicis isolated from the Phoenix Mars Lander spacecraft assembly facility.</title>
        <authorList>
            <person name="Garcia A."/>
            <person name="Venkateswaran K."/>
        </authorList>
    </citation>
    <scope>NUCLEOTIDE SEQUENCE [LARGE SCALE GENOMIC DNA]</scope>
    <source>
        <strain evidence="3 4">3PO2SA</strain>
    </source>
</reference>
<dbReference type="PANTHER" id="PTHR34039:SF1">
    <property type="entry name" value="UPF0102 PROTEIN YRAN"/>
    <property type="match status" value="1"/>
</dbReference>
<name>A0ABU5PH96_9BACL</name>
<dbReference type="InterPro" id="IPR011856">
    <property type="entry name" value="tRNA_endonuc-like_dom_sf"/>
</dbReference>
<dbReference type="CDD" id="cd20736">
    <property type="entry name" value="PoNe_Nuclease"/>
    <property type="match status" value="1"/>
</dbReference>
<sequence length="130" mass="14490">MSNLGINGRRGDGRKERGRKAEQAACEHLISQGYTILERNWRCRSGELDIIARKRDVLVIVEVRSRSQQAAAFGTPAESVNARKIKQVRDTAAVYLHRTGQSDANLRFDVIAVTFGRGDNIALEHIQAAF</sequence>
<dbReference type="NCBIfam" id="NF009154">
    <property type="entry name" value="PRK12497.3-3"/>
    <property type="match status" value="1"/>
</dbReference>
<dbReference type="Gene3D" id="3.40.1350.10">
    <property type="match status" value="1"/>
</dbReference>
<comment type="caution">
    <text evidence="3">The sequence shown here is derived from an EMBL/GenBank/DDBJ whole genome shotgun (WGS) entry which is preliminary data.</text>
</comment>
<evidence type="ECO:0000256" key="1">
    <source>
        <dbReference type="ARBA" id="ARBA00006738"/>
    </source>
</evidence>
<dbReference type="HAMAP" id="MF_00048">
    <property type="entry name" value="UPF0102"/>
    <property type="match status" value="1"/>
</dbReference>
<evidence type="ECO:0000256" key="2">
    <source>
        <dbReference type="HAMAP-Rule" id="MF_00048"/>
    </source>
</evidence>